<feature type="non-terminal residue" evidence="2">
    <location>
        <position position="1"/>
    </location>
</feature>
<dbReference type="EMBL" id="AZMM01009036">
    <property type="protein sequence ID" value="ETJ36704.1"/>
    <property type="molecule type" value="Genomic_DNA"/>
</dbReference>
<sequence>FAIVMFAWEKIPLSITAMVVAVGLHLSGVLSAKEAFAGFPSPATDYAEQELDLNSYCISRPAATFFLRTSGESMNQA</sequence>
<evidence type="ECO:0000313" key="2">
    <source>
        <dbReference type="EMBL" id="ETJ36704.1"/>
    </source>
</evidence>
<comment type="caution">
    <text evidence="2">The sequence shown here is derived from an EMBL/GenBank/DDBJ whole genome shotgun (WGS) entry which is preliminary data.</text>
</comment>
<proteinExistence type="predicted"/>
<feature type="domain" description="Peptidase S24/S26A/S26B/S26C" evidence="1">
    <location>
        <begin position="34"/>
        <end position="75"/>
    </location>
</feature>
<dbReference type="InterPro" id="IPR015927">
    <property type="entry name" value="Peptidase_S24_S26A/B/C"/>
</dbReference>
<reference evidence="2" key="1">
    <citation type="submission" date="2013-12" db="EMBL/GenBank/DDBJ databases">
        <title>A Varibaculum cambriense genome reconstructed from a premature infant gut community with otherwise low bacterial novelty that shifts toward anaerobic metabolism during the third week of life.</title>
        <authorList>
            <person name="Brown C.T."/>
            <person name="Sharon I."/>
            <person name="Thomas B.C."/>
            <person name="Castelle C.J."/>
            <person name="Morowitz M.J."/>
            <person name="Banfield J.F."/>
        </authorList>
    </citation>
    <scope>NUCLEOTIDE SEQUENCE</scope>
</reference>
<name>W1Y6D7_9ZZZZ</name>
<organism evidence="2">
    <name type="scientific">human gut metagenome</name>
    <dbReference type="NCBI Taxonomy" id="408170"/>
    <lineage>
        <taxon>unclassified sequences</taxon>
        <taxon>metagenomes</taxon>
        <taxon>organismal metagenomes</taxon>
    </lineage>
</organism>
<protein>
    <submittedName>
        <fullName evidence="2">Protein impA</fullName>
    </submittedName>
</protein>
<dbReference type="Pfam" id="PF00717">
    <property type="entry name" value="Peptidase_S24"/>
    <property type="match status" value="1"/>
</dbReference>
<dbReference type="InterPro" id="IPR036286">
    <property type="entry name" value="LexA/Signal_pep-like_sf"/>
</dbReference>
<dbReference type="SUPFAM" id="SSF51306">
    <property type="entry name" value="LexA/Signal peptidase"/>
    <property type="match status" value="1"/>
</dbReference>
<gene>
    <name evidence="2" type="ORF">Q604_UNBC09036G0001</name>
</gene>
<feature type="non-terminal residue" evidence="2">
    <location>
        <position position="77"/>
    </location>
</feature>
<accession>W1Y6D7</accession>
<dbReference type="Gene3D" id="2.10.109.10">
    <property type="entry name" value="Umud Fragment, subunit A"/>
    <property type="match status" value="1"/>
</dbReference>
<evidence type="ECO:0000259" key="1">
    <source>
        <dbReference type="Pfam" id="PF00717"/>
    </source>
</evidence>
<dbReference type="AlphaFoldDB" id="W1Y6D7"/>